<organism evidence="1 2">
    <name type="scientific">Trifolium medium</name>
    <dbReference type="NCBI Taxonomy" id="97028"/>
    <lineage>
        <taxon>Eukaryota</taxon>
        <taxon>Viridiplantae</taxon>
        <taxon>Streptophyta</taxon>
        <taxon>Embryophyta</taxon>
        <taxon>Tracheophyta</taxon>
        <taxon>Spermatophyta</taxon>
        <taxon>Magnoliopsida</taxon>
        <taxon>eudicotyledons</taxon>
        <taxon>Gunneridae</taxon>
        <taxon>Pentapetalae</taxon>
        <taxon>rosids</taxon>
        <taxon>fabids</taxon>
        <taxon>Fabales</taxon>
        <taxon>Fabaceae</taxon>
        <taxon>Papilionoideae</taxon>
        <taxon>50 kb inversion clade</taxon>
        <taxon>NPAAA clade</taxon>
        <taxon>Hologalegina</taxon>
        <taxon>IRL clade</taxon>
        <taxon>Trifolieae</taxon>
        <taxon>Trifolium</taxon>
    </lineage>
</organism>
<protein>
    <submittedName>
        <fullName evidence="1">CD2 antigen cytoplasmic tail-binding protein</fullName>
    </submittedName>
</protein>
<dbReference type="EMBL" id="LXQA010511564">
    <property type="protein sequence ID" value="MCI56393.1"/>
    <property type="molecule type" value="Genomic_DNA"/>
</dbReference>
<keyword evidence="2" id="KW-1185">Reference proteome</keyword>
<sequence length="58" mass="6774">MIKDTWLDNVEIDPRFARLTSAATTKDEEEIQELSSKDVRIMKRRIANVLEPEETVLQ</sequence>
<reference evidence="1 2" key="1">
    <citation type="journal article" date="2018" name="Front. Plant Sci.">
        <title>Red Clover (Trifolium pratense) and Zigzag Clover (T. medium) - A Picture of Genomic Similarities and Differences.</title>
        <authorList>
            <person name="Dluhosova J."/>
            <person name="Istvanek J."/>
            <person name="Nedelnik J."/>
            <person name="Repkova J."/>
        </authorList>
    </citation>
    <scope>NUCLEOTIDE SEQUENCE [LARGE SCALE GENOMIC DNA]</scope>
    <source>
        <strain evidence="2">cv. 10/8</strain>
        <tissue evidence="1">Leaf</tissue>
    </source>
</reference>
<feature type="non-terminal residue" evidence="1">
    <location>
        <position position="58"/>
    </location>
</feature>
<name>A0A392T5K9_9FABA</name>
<dbReference type="Proteomes" id="UP000265520">
    <property type="component" value="Unassembled WGS sequence"/>
</dbReference>
<evidence type="ECO:0000313" key="2">
    <source>
        <dbReference type="Proteomes" id="UP000265520"/>
    </source>
</evidence>
<evidence type="ECO:0000313" key="1">
    <source>
        <dbReference type="EMBL" id="MCI56393.1"/>
    </source>
</evidence>
<accession>A0A392T5K9</accession>
<dbReference type="AlphaFoldDB" id="A0A392T5K9"/>
<proteinExistence type="predicted"/>
<comment type="caution">
    <text evidence="1">The sequence shown here is derived from an EMBL/GenBank/DDBJ whole genome shotgun (WGS) entry which is preliminary data.</text>
</comment>